<name>A0AA37IH52_9BURK</name>
<dbReference type="AlphaFoldDB" id="A0AA37IH52"/>
<evidence type="ECO:0000313" key="2">
    <source>
        <dbReference type="EMBL" id="GJH26666.1"/>
    </source>
</evidence>
<comment type="caution">
    <text evidence="2">The sequence shown here is derived from an EMBL/GenBank/DDBJ whole genome shotgun (WGS) entry which is preliminary data.</text>
</comment>
<evidence type="ECO:0000259" key="1">
    <source>
        <dbReference type="Pfam" id="PF13474"/>
    </source>
</evidence>
<dbReference type="RefSeq" id="WP_187607982.1">
    <property type="nucleotide sequence ID" value="NZ_BPUQ01000012.1"/>
</dbReference>
<dbReference type="Pfam" id="PF13474">
    <property type="entry name" value="SnoaL_3"/>
    <property type="match status" value="1"/>
</dbReference>
<dbReference type="Proteomes" id="UP001055111">
    <property type="component" value="Unassembled WGS sequence"/>
</dbReference>
<evidence type="ECO:0000313" key="3">
    <source>
        <dbReference type="Proteomes" id="UP001055111"/>
    </source>
</evidence>
<proteinExistence type="predicted"/>
<protein>
    <submittedName>
        <fullName evidence="2">Nuclear transport factor 2 family protein</fullName>
    </submittedName>
</protein>
<gene>
    <name evidence="2" type="ORF">CBA19CS42_19140</name>
</gene>
<dbReference type="Gene3D" id="3.10.450.50">
    <property type="match status" value="1"/>
</dbReference>
<dbReference type="SUPFAM" id="SSF54427">
    <property type="entry name" value="NTF2-like"/>
    <property type="match status" value="1"/>
</dbReference>
<sequence>MTRLNEAVQSAQQIEAVLKAWAKAAATKDARNMRPFYADDVVVFDIFPPLAHQGAEGHCAVWQGWFDKLDGPISFELENAVMQVNGDLGTVFCITRINTGQTHDLVRTTLVLSKTDEDWLISHVHTSVPLPVELVPPVTH</sequence>
<feature type="domain" description="SnoaL-like" evidence="1">
    <location>
        <begin position="14"/>
        <end position="131"/>
    </location>
</feature>
<dbReference type="InterPro" id="IPR037401">
    <property type="entry name" value="SnoaL-like"/>
</dbReference>
<dbReference type="InterPro" id="IPR032710">
    <property type="entry name" value="NTF2-like_dom_sf"/>
</dbReference>
<accession>A0AA37IH52</accession>
<reference evidence="2" key="1">
    <citation type="submission" date="2022-09" db="EMBL/GenBank/DDBJ databases">
        <title>Isolation and characterization of 3-chlorobenzoate degrading bacteria from soils in Shizuoka.</title>
        <authorList>
            <person name="Ifat A."/>
            <person name="Ogawa N."/>
            <person name="Kimbara K."/>
            <person name="Moriuchi R."/>
            <person name="Dohra H."/>
            <person name="Shintani M."/>
        </authorList>
    </citation>
    <scope>NUCLEOTIDE SEQUENCE</scope>
    <source>
        <strain evidence="2">19CS4-2</strain>
    </source>
</reference>
<organism evidence="2 3">
    <name type="scientific">Caballeronia novacaledonica</name>
    <dbReference type="NCBI Taxonomy" id="1544861"/>
    <lineage>
        <taxon>Bacteria</taxon>
        <taxon>Pseudomonadati</taxon>
        <taxon>Pseudomonadota</taxon>
        <taxon>Betaproteobacteria</taxon>
        <taxon>Burkholderiales</taxon>
        <taxon>Burkholderiaceae</taxon>
        <taxon>Caballeronia</taxon>
    </lineage>
</organism>
<dbReference type="EMBL" id="BPUS01000007">
    <property type="protein sequence ID" value="GJH26666.1"/>
    <property type="molecule type" value="Genomic_DNA"/>
</dbReference>